<keyword evidence="2" id="KW-0963">Cytoplasm</keyword>
<feature type="compositionally biased region" description="Polar residues" evidence="5">
    <location>
        <begin position="723"/>
        <end position="734"/>
    </location>
</feature>
<evidence type="ECO:0000256" key="4">
    <source>
        <dbReference type="ARBA" id="ARBA00022737"/>
    </source>
</evidence>
<name>A0A1B2JAH1_PICPA</name>
<proteinExistence type="predicted"/>
<dbReference type="SUPFAM" id="SSF52075">
    <property type="entry name" value="Outer arm dynein light chain 1"/>
    <property type="match status" value="1"/>
</dbReference>
<evidence type="ECO:0000256" key="3">
    <source>
        <dbReference type="ARBA" id="ARBA00022614"/>
    </source>
</evidence>
<keyword evidence="4" id="KW-0677">Repeat</keyword>
<evidence type="ECO:0000256" key="5">
    <source>
        <dbReference type="SAM" id="MobiDB-lite"/>
    </source>
</evidence>
<dbReference type="InterPro" id="IPR001611">
    <property type="entry name" value="Leu-rich_rpt"/>
</dbReference>
<feature type="compositionally biased region" description="Basic and acidic residues" evidence="5">
    <location>
        <begin position="382"/>
        <end position="391"/>
    </location>
</feature>
<evidence type="ECO:0000313" key="7">
    <source>
        <dbReference type="Proteomes" id="UP000094565"/>
    </source>
</evidence>
<evidence type="ECO:0000313" key="6">
    <source>
        <dbReference type="EMBL" id="ANZ75023.1"/>
    </source>
</evidence>
<feature type="region of interest" description="Disordered" evidence="5">
    <location>
        <begin position="302"/>
        <end position="408"/>
    </location>
</feature>
<dbReference type="Pfam" id="PF13855">
    <property type="entry name" value="LRR_8"/>
    <property type="match status" value="2"/>
</dbReference>
<dbReference type="OrthoDB" id="676979at2759"/>
<feature type="compositionally biased region" description="Polar residues" evidence="5">
    <location>
        <begin position="358"/>
        <end position="369"/>
    </location>
</feature>
<feature type="compositionally biased region" description="Low complexity" evidence="5">
    <location>
        <begin position="317"/>
        <end position="334"/>
    </location>
</feature>
<organism evidence="6 7">
    <name type="scientific">Komagataella pastoris</name>
    <name type="common">Yeast</name>
    <name type="synonym">Pichia pastoris</name>
    <dbReference type="NCBI Taxonomy" id="4922"/>
    <lineage>
        <taxon>Eukaryota</taxon>
        <taxon>Fungi</taxon>
        <taxon>Dikarya</taxon>
        <taxon>Ascomycota</taxon>
        <taxon>Saccharomycotina</taxon>
        <taxon>Pichiomycetes</taxon>
        <taxon>Pichiales</taxon>
        <taxon>Pichiaceae</taxon>
        <taxon>Komagataella</taxon>
    </lineage>
</organism>
<dbReference type="PRINTS" id="PR00019">
    <property type="entry name" value="LEURICHRPT"/>
</dbReference>
<dbReference type="SMART" id="SM00369">
    <property type="entry name" value="LRR_TYP"/>
    <property type="match status" value="3"/>
</dbReference>
<comment type="subcellular location">
    <subcellularLocation>
        <location evidence="1">Cytoplasm</location>
    </subcellularLocation>
</comment>
<gene>
    <name evidence="6" type="ORF">ATY40_BA7502316</name>
</gene>
<keyword evidence="3" id="KW-0433">Leucine-rich repeat</keyword>
<dbReference type="InterPro" id="IPR003591">
    <property type="entry name" value="Leu-rich_rpt_typical-subtyp"/>
</dbReference>
<evidence type="ECO:0000256" key="2">
    <source>
        <dbReference type="ARBA" id="ARBA00022490"/>
    </source>
</evidence>
<dbReference type="EMBL" id="CP014585">
    <property type="protein sequence ID" value="ANZ75023.1"/>
    <property type="molecule type" value="Genomic_DNA"/>
</dbReference>
<evidence type="ECO:0000256" key="1">
    <source>
        <dbReference type="ARBA" id="ARBA00004496"/>
    </source>
</evidence>
<sequence>MDKIGIVTRCRVSTITINHLLSMFTYHPILESKKKKHPDFVTTPANCFAKPNRMRSKTCDGDSYVLNLAIFLRSHERQLANALLGLKRSEKLSYHPSSVGMSKPIRLSLTPHHLFYLLERLQELGIVVGPMHRRLQSIDTSDAQLNYVSFLSDHQSHYHNKMTSDTQSVHSISSVKSVMSSVSALWNNFGMGFAGHDHSKTQLICDLKYIFSALSKLPCLRIAPDSRALLVAGYEEYPFDTRVPLKVFKNLTVLEVCGLDPREVCGWAVLSEQLRFLIVKNANLKRVSEILYDLVDSDTEDAEETCNQELDSPIPMSFSRASSYSSPALHSSSSENQHTPPDDRKGTRGSFYSHRTSHGYTYSTLSPMATSRMRRSNSVSSCDHKSLRDPKANLPTIPSSTSSPPFESSTTKIINANSLYAHRWAKLKHLSLAENKIPYIEDHSFSRLVNLTSLDLSNNRLEEVPKEVLTLQGLKSLNLSFNQISCTQTFTLGKLKHLTLLNLRNNVLSSLEGLEDLGSLSKLDLRGNRICQFVDVKPLLLNKSVSLRALYLIGNPIAKIRGYRVTLFNLFNGVEYGCNLKIDGSSPGIFESRLLADADLAKQKLNELIDQTIINRMTKSVSKMNVTYKSTMTHTIGSPLTEEGYQNPDDIKETLSVLTLNNSILNSNIPLGDNEQELSLLPPSKPFTQSGSRFPVNIKTPLSSTQSASGLSTRFFNDDKNVPVNSNHRNSTENPIRKVSIAAPAVPVITTATTTIQNSLCVDMDRGEYHGPKFC</sequence>
<reference evidence="6 7" key="1">
    <citation type="submission" date="2016-02" db="EMBL/GenBank/DDBJ databases">
        <title>Comparative genomic and transcriptomic foundation for Pichia pastoris.</title>
        <authorList>
            <person name="Love K.R."/>
            <person name="Shah K.A."/>
            <person name="Whittaker C.A."/>
            <person name="Wu J."/>
            <person name="Bartlett M.C."/>
            <person name="Ma D."/>
            <person name="Leeson R.L."/>
            <person name="Priest M."/>
            <person name="Young S.K."/>
            <person name="Love J.C."/>
        </authorList>
    </citation>
    <scope>NUCLEOTIDE SEQUENCE [LARGE SCALE GENOMIC DNA]</scope>
    <source>
        <strain evidence="6 7">ATCC 28485</strain>
    </source>
</reference>
<feature type="region of interest" description="Disordered" evidence="5">
    <location>
        <begin position="676"/>
        <end position="735"/>
    </location>
</feature>
<dbReference type="PANTHER" id="PTHR15454">
    <property type="entry name" value="NISCHARIN RELATED"/>
    <property type="match status" value="1"/>
</dbReference>
<feature type="compositionally biased region" description="Polar residues" evidence="5">
    <location>
        <begin position="700"/>
        <end position="715"/>
    </location>
</feature>
<dbReference type="Gene3D" id="3.80.10.10">
    <property type="entry name" value="Ribonuclease Inhibitor"/>
    <property type="match status" value="2"/>
</dbReference>
<keyword evidence="7" id="KW-1185">Reference proteome</keyword>
<dbReference type="PROSITE" id="PS51450">
    <property type="entry name" value="LRR"/>
    <property type="match status" value="4"/>
</dbReference>
<dbReference type="PANTHER" id="PTHR15454:SF69">
    <property type="entry name" value="SERINE_THREONINE-PROTEIN KINASE 11-INTERACTING PROTEIN"/>
    <property type="match status" value="1"/>
</dbReference>
<protein>
    <submittedName>
        <fullName evidence="6">BA75_02316T0</fullName>
    </submittedName>
</protein>
<dbReference type="SMART" id="SM00365">
    <property type="entry name" value="LRR_SD22"/>
    <property type="match status" value="5"/>
</dbReference>
<dbReference type="Proteomes" id="UP000094565">
    <property type="component" value="Chromosome 2"/>
</dbReference>
<feature type="compositionally biased region" description="Low complexity" evidence="5">
    <location>
        <begin position="395"/>
        <end position="408"/>
    </location>
</feature>
<dbReference type="AlphaFoldDB" id="A0A1B2JAH1"/>
<dbReference type="GO" id="GO:0005737">
    <property type="term" value="C:cytoplasm"/>
    <property type="evidence" value="ECO:0007669"/>
    <property type="project" value="UniProtKB-SubCell"/>
</dbReference>
<accession>A0A1B2JAH1</accession>
<dbReference type="InterPro" id="IPR032675">
    <property type="entry name" value="LRR_dom_sf"/>
</dbReference>